<keyword evidence="2" id="KW-0325">Glycoprotein</keyword>
<dbReference type="Gene3D" id="3.50.30.30">
    <property type="match status" value="1"/>
</dbReference>
<dbReference type="Proteomes" id="UP001188597">
    <property type="component" value="Unassembled WGS sequence"/>
</dbReference>
<dbReference type="EMBL" id="JAVXUP010003190">
    <property type="protein sequence ID" value="KAK2999724.1"/>
    <property type="molecule type" value="Genomic_DNA"/>
</dbReference>
<evidence type="ECO:0000313" key="5">
    <source>
        <dbReference type="Proteomes" id="UP001188597"/>
    </source>
</evidence>
<proteinExistence type="predicted"/>
<organism evidence="4 5">
    <name type="scientific">Escallonia herrerae</name>
    <dbReference type="NCBI Taxonomy" id="1293975"/>
    <lineage>
        <taxon>Eukaryota</taxon>
        <taxon>Viridiplantae</taxon>
        <taxon>Streptophyta</taxon>
        <taxon>Embryophyta</taxon>
        <taxon>Tracheophyta</taxon>
        <taxon>Spermatophyta</taxon>
        <taxon>Magnoliopsida</taxon>
        <taxon>eudicotyledons</taxon>
        <taxon>Gunneridae</taxon>
        <taxon>Pentapetalae</taxon>
        <taxon>asterids</taxon>
        <taxon>campanulids</taxon>
        <taxon>Escalloniales</taxon>
        <taxon>Escalloniaceae</taxon>
        <taxon>Escallonia</taxon>
    </lineage>
</organism>
<dbReference type="AlphaFoldDB" id="A0AA88V2A4"/>
<evidence type="ECO:0000256" key="2">
    <source>
        <dbReference type="ARBA" id="ARBA00023180"/>
    </source>
</evidence>
<dbReference type="PANTHER" id="PTHR22702:SF4">
    <property type="entry name" value="VACUOLAR-SORTING RECEPTOR 6-LIKE"/>
    <property type="match status" value="1"/>
</dbReference>
<keyword evidence="1" id="KW-0732">Signal</keyword>
<protein>
    <submittedName>
        <fullName evidence="4">Uncharacterized protein</fullName>
    </submittedName>
</protein>
<evidence type="ECO:0000313" key="4">
    <source>
        <dbReference type="EMBL" id="KAK2999724.1"/>
    </source>
</evidence>
<accession>A0AA88V2A4</accession>
<keyword evidence="5" id="KW-1185">Reference proteome</keyword>
<keyword evidence="3" id="KW-1133">Transmembrane helix</keyword>
<reference evidence="4" key="1">
    <citation type="submission" date="2022-12" db="EMBL/GenBank/DDBJ databases">
        <title>Draft genome assemblies for two species of Escallonia (Escalloniales).</title>
        <authorList>
            <person name="Chanderbali A."/>
            <person name="Dervinis C."/>
            <person name="Anghel I."/>
            <person name="Soltis D."/>
            <person name="Soltis P."/>
            <person name="Zapata F."/>
        </authorList>
    </citation>
    <scope>NUCLEOTIDE SEQUENCE</scope>
    <source>
        <strain evidence="4">UCBG64.0493</strain>
        <tissue evidence="4">Leaf</tissue>
    </source>
</reference>
<evidence type="ECO:0000256" key="3">
    <source>
        <dbReference type="SAM" id="Phobius"/>
    </source>
</evidence>
<feature type="transmembrane region" description="Helical" evidence="3">
    <location>
        <begin position="7"/>
        <end position="28"/>
    </location>
</feature>
<comment type="caution">
    <text evidence="4">The sequence shown here is derived from an EMBL/GenBank/DDBJ whole genome shotgun (WGS) entry which is preliminary data.</text>
</comment>
<sequence>MAVFKELVAINLIVATVFVSWVEARFVVEKSSISVIDPYDLRSKHDGAIGNFGVPDYGGSMVGSVVYAEKGSSGCNPFDGDKPFKSKSRLPTILLLDRGGVILALLGFILWPLSFLVSTRKQKKFMQM</sequence>
<feature type="transmembrane region" description="Helical" evidence="3">
    <location>
        <begin position="99"/>
        <end position="118"/>
    </location>
</feature>
<name>A0AA88V2A4_9ASTE</name>
<evidence type="ECO:0000256" key="1">
    <source>
        <dbReference type="ARBA" id="ARBA00022729"/>
    </source>
</evidence>
<keyword evidence="3" id="KW-0472">Membrane</keyword>
<gene>
    <name evidence="4" type="ORF">RJ639_023629</name>
</gene>
<keyword evidence="3" id="KW-0812">Transmembrane</keyword>
<dbReference type="PANTHER" id="PTHR22702">
    <property type="entry name" value="PROTEASE-ASSOCIATED DOMAIN-CONTAINING PROTEIN"/>
    <property type="match status" value="1"/>
</dbReference>